<dbReference type="PANTHER" id="PTHR43649:SF12">
    <property type="entry name" value="DIACETYLCHITOBIOSE BINDING PROTEIN DASA"/>
    <property type="match status" value="1"/>
</dbReference>
<evidence type="ECO:0000256" key="2">
    <source>
        <dbReference type="SAM" id="SignalP"/>
    </source>
</evidence>
<protein>
    <submittedName>
        <fullName evidence="3">Multiple sugar transport system substrate-binding protein</fullName>
    </submittedName>
</protein>
<feature type="signal peptide" evidence="2">
    <location>
        <begin position="1"/>
        <end position="26"/>
    </location>
</feature>
<dbReference type="Pfam" id="PF01547">
    <property type="entry name" value="SBP_bac_1"/>
    <property type="match status" value="1"/>
</dbReference>
<reference evidence="3 4" key="1">
    <citation type="submission" date="2018-05" db="EMBL/GenBank/DDBJ databases">
        <authorList>
            <person name="Goeker M."/>
            <person name="Huntemann M."/>
            <person name="Clum A."/>
            <person name="Pillay M."/>
            <person name="Palaniappan K."/>
            <person name="Varghese N."/>
            <person name="Mikhailova N."/>
            <person name="Stamatis D."/>
            <person name="Reddy T."/>
            <person name="Daum C."/>
            <person name="Shapiro N."/>
            <person name="Ivanova N."/>
            <person name="Kyrpides N."/>
            <person name="Woyke T."/>
        </authorList>
    </citation>
    <scope>NUCLEOTIDE SEQUENCE [LARGE SCALE GENOMIC DNA]</scope>
    <source>
        <strain evidence="3 4">DSM 26524</strain>
    </source>
</reference>
<feature type="compositionally biased region" description="Basic and acidic residues" evidence="1">
    <location>
        <begin position="40"/>
        <end position="71"/>
    </location>
</feature>
<evidence type="ECO:0000313" key="4">
    <source>
        <dbReference type="Proteomes" id="UP000245412"/>
    </source>
</evidence>
<dbReference type="CDD" id="cd14748">
    <property type="entry name" value="PBP2_UgpB"/>
    <property type="match status" value="1"/>
</dbReference>
<keyword evidence="4" id="KW-1185">Reference proteome</keyword>
<accession>A0AB73T6A4</accession>
<dbReference type="AlphaFoldDB" id="A0AB73T6A4"/>
<dbReference type="SUPFAM" id="SSF53850">
    <property type="entry name" value="Periplasmic binding protein-like II"/>
    <property type="match status" value="1"/>
</dbReference>
<dbReference type="EMBL" id="QGGY01000004">
    <property type="protein sequence ID" value="PWJ76753.1"/>
    <property type="molecule type" value="Genomic_DNA"/>
</dbReference>
<gene>
    <name evidence="3" type="ORF">C7383_104199</name>
</gene>
<comment type="caution">
    <text evidence="3">The sequence shown here is derived from an EMBL/GenBank/DDBJ whole genome shotgun (WGS) entry which is preliminary data.</text>
</comment>
<keyword evidence="3" id="KW-0813">Transport</keyword>
<dbReference type="InterPro" id="IPR050490">
    <property type="entry name" value="Bact_solute-bd_prot1"/>
</dbReference>
<evidence type="ECO:0000313" key="3">
    <source>
        <dbReference type="EMBL" id="PWJ76753.1"/>
    </source>
</evidence>
<dbReference type="Proteomes" id="UP000245412">
    <property type="component" value="Unassembled WGS sequence"/>
</dbReference>
<organism evidence="3 4">
    <name type="scientific">Murimonas intestini</name>
    <dbReference type="NCBI Taxonomy" id="1337051"/>
    <lineage>
        <taxon>Bacteria</taxon>
        <taxon>Bacillati</taxon>
        <taxon>Bacillota</taxon>
        <taxon>Clostridia</taxon>
        <taxon>Lachnospirales</taxon>
        <taxon>Lachnospiraceae</taxon>
        <taxon>Murimonas</taxon>
    </lineage>
</organism>
<feature type="region of interest" description="Disordered" evidence="1">
    <location>
        <begin position="27"/>
        <end position="73"/>
    </location>
</feature>
<keyword evidence="2" id="KW-0732">Signal</keyword>
<evidence type="ECO:0000256" key="1">
    <source>
        <dbReference type="SAM" id="MobiDB-lite"/>
    </source>
</evidence>
<keyword evidence="3" id="KW-0762">Sugar transport</keyword>
<sequence length="466" mass="52142">MEIMKSKLFKGLCTFAAVTMAAAGLAGCSGKGQQDTKPTVQKEDTGQKEIQESEGQKQGQETEKEKKDTAGGDKITITFQRQSAVKAGMQERIDAFNASQDEIEVKLIATTDHVQNMQKLQLSTASGQAPNIVAVNYIDVENAAKLYDYLDFNELLPEYGDYTVDNWLGDLPKYGNIEGRQISLPYFSNNLYLHYNKKLFKDAGLDPEKPPQTWDELKEYALKIKEKTGKVGFSWGQNDSYYEVNTWAYLNFVYQDNGIVWDDEVTECRLGDKEGRESLEYLMDLLESGASTMELPENGFESGSIGMILYGSWQLDPYTEALGDDYGSALMPVPEGGRKATMAGGEHLMILDSGDEKINEAAYKVFKWLVSPEEMAHVCKKEGAVPVTDFCRDSSAFDELKKNASYQTSMDNVQYSVFYPAPASYAEMSTAIYNNLTKAYFKESTVDEVIDNMVKEVNDIIAKQKK</sequence>
<dbReference type="InterPro" id="IPR006059">
    <property type="entry name" value="SBP"/>
</dbReference>
<name>A0AB73T6A4_9FIRM</name>
<proteinExistence type="predicted"/>
<dbReference type="Gene3D" id="3.40.190.10">
    <property type="entry name" value="Periplasmic binding protein-like II"/>
    <property type="match status" value="2"/>
</dbReference>
<dbReference type="PANTHER" id="PTHR43649">
    <property type="entry name" value="ARABINOSE-BINDING PROTEIN-RELATED"/>
    <property type="match status" value="1"/>
</dbReference>
<dbReference type="PROSITE" id="PS51257">
    <property type="entry name" value="PROKAR_LIPOPROTEIN"/>
    <property type="match status" value="1"/>
</dbReference>
<feature type="chain" id="PRO_5044493960" evidence="2">
    <location>
        <begin position="27"/>
        <end position="466"/>
    </location>
</feature>